<accession>A0A7X0DB33</accession>
<reference evidence="6 7" key="1">
    <citation type="submission" date="2020-08" db="EMBL/GenBank/DDBJ databases">
        <title>Genomic Encyclopedia of Type Strains, Phase IV (KMG-IV): sequencing the most valuable type-strain genomes for metagenomic binning, comparative biology and taxonomic classification.</title>
        <authorList>
            <person name="Goeker M."/>
        </authorList>
    </citation>
    <scope>NUCLEOTIDE SEQUENCE [LARGE SCALE GENOMIC DNA]</scope>
    <source>
        <strain evidence="6 7">DSM 102134</strain>
    </source>
</reference>
<dbReference type="RefSeq" id="WP_139346358.1">
    <property type="nucleotide sequence ID" value="NZ_JACHEJ010000001.1"/>
</dbReference>
<dbReference type="InterPro" id="IPR050327">
    <property type="entry name" value="Proton-linked_MCT"/>
</dbReference>
<keyword evidence="1 4" id="KW-0812">Transmembrane</keyword>
<gene>
    <name evidence="6" type="ORF">HNQ75_000118</name>
</gene>
<dbReference type="Proteomes" id="UP000535501">
    <property type="component" value="Unassembled WGS sequence"/>
</dbReference>
<evidence type="ECO:0000256" key="1">
    <source>
        <dbReference type="ARBA" id="ARBA00022692"/>
    </source>
</evidence>
<keyword evidence="3 4" id="KW-0472">Membrane</keyword>
<evidence type="ECO:0000256" key="2">
    <source>
        <dbReference type="ARBA" id="ARBA00022989"/>
    </source>
</evidence>
<feature type="transmembrane region" description="Helical" evidence="4">
    <location>
        <begin position="102"/>
        <end position="125"/>
    </location>
</feature>
<dbReference type="InterPro" id="IPR036259">
    <property type="entry name" value="MFS_trans_sf"/>
</dbReference>
<evidence type="ECO:0000259" key="5">
    <source>
        <dbReference type="PROSITE" id="PS50850"/>
    </source>
</evidence>
<organism evidence="6 7">
    <name type="scientific">Pseudorhizobium flavum</name>
    <dbReference type="NCBI Taxonomy" id="1335061"/>
    <lineage>
        <taxon>Bacteria</taxon>
        <taxon>Pseudomonadati</taxon>
        <taxon>Pseudomonadota</taxon>
        <taxon>Alphaproteobacteria</taxon>
        <taxon>Hyphomicrobiales</taxon>
        <taxon>Rhizobiaceae</taxon>
        <taxon>Rhizobium/Agrobacterium group</taxon>
        <taxon>Pseudorhizobium</taxon>
    </lineage>
</organism>
<keyword evidence="7" id="KW-1185">Reference proteome</keyword>
<evidence type="ECO:0000313" key="7">
    <source>
        <dbReference type="Proteomes" id="UP000535501"/>
    </source>
</evidence>
<evidence type="ECO:0000313" key="6">
    <source>
        <dbReference type="EMBL" id="MBB6178175.1"/>
    </source>
</evidence>
<feature type="transmembrane region" description="Helical" evidence="4">
    <location>
        <begin position="372"/>
        <end position="393"/>
    </location>
</feature>
<feature type="transmembrane region" description="Helical" evidence="4">
    <location>
        <begin position="7"/>
        <end position="27"/>
    </location>
</feature>
<dbReference type="NCBIfam" id="NF033733">
    <property type="entry name" value="MFS_ArsK"/>
    <property type="match status" value="1"/>
</dbReference>
<dbReference type="Pfam" id="PF07690">
    <property type="entry name" value="MFS_1"/>
    <property type="match status" value="1"/>
</dbReference>
<feature type="transmembrane region" description="Helical" evidence="4">
    <location>
        <begin position="137"/>
        <end position="155"/>
    </location>
</feature>
<feature type="transmembrane region" description="Helical" evidence="4">
    <location>
        <begin position="167"/>
        <end position="186"/>
    </location>
</feature>
<dbReference type="Gene3D" id="1.20.1250.20">
    <property type="entry name" value="MFS general substrate transporter like domains"/>
    <property type="match status" value="2"/>
</dbReference>
<dbReference type="GO" id="GO:0022857">
    <property type="term" value="F:transmembrane transporter activity"/>
    <property type="evidence" value="ECO:0007669"/>
    <property type="project" value="InterPro"/>
</dbReference>
<dbReference type="InterPro" id="IPR020846">
    <property type="entry name" value="MFS_dom"/>
</dbReference>
<proteinExistence type="predicted"/>
<evidence type="ECO:0000256" key="4">
    <source>
        <dbReference type="SAM" id="Phobius"/>
    </source>
</evidence>
<comment type="caution">
    <text evidence="6">The sequence shown here is derived from an EMBL/GenBank/DDBJ whole genome shotgun (WGS) entry which is preliminary data.</text>
</comment>
<feature type="transmembrane region" description="Helical" evidence="4">
    <location>
        <begin position="216"/>
        <end position="235"/>
    </location>
</feature>
<feature type="domain" description="Major facilitator superfamily (MFS) profile" evidence="5">
    <location>
        <begin position="1"/>
        <end position="394"/>
    </location>
</feature>
<dbReference type="SUPFAM" id="SSF103473">
    <property type="entry name" value="MFS general substrate transporter"/>
    <property type="match status" value="1"/>
</dbReference>
<dbReference type="PANTHER" id="PTHR11360">
    <property type="entry name" value="MONOCARBOXYLATE TRANSPORTER"/>
    <property type="match status" value="1"/>
</dbReference>
<feature type="transmembrane region" description="Helical" evidence="4">
    <location>
        <begin position="280"/>
        <end position="300"/>
    </location>
</feature>
<keyword evidence="2 4" id="KW-1133">Transmembrane helix</keyword>
<dbReference type="EMBL" id="JACHEJ010000001">
    <property type="protein sequence ID" value="MBB6178175.1"/>
    <property type="molecule type" value="Genomic_DNA"/>
</dbReference>
<dbReference type="InterPro" id="IPR011701">
    <property type="entry name" value="MFS"/>
</dbReference>
<feature type="transmembrane region" description="Helical" evidence="4">
    <location>
        <begin position="306"/>
        <end position="329"/>
    </location>
</feature>
<evidence type="ECO:0000256" key="3">
    <source>
        <dbReference type="ARBA" id="ARBA00023136"/>
    </source>
</evidence>
<dbReference type="PROSITE" id="PS50850">
    <property type="entry name" value="MFS"/>
    <property type="match status" value="1"/>
</dbReference>
<dbReference type="AlphaFoldDB" id="A0A7X0DB33"/>
<sequence length="412" mass="42556">MPEGQKLPIWALVGLGASQNIGYGTLYYAFSVLVPDITHDIGRSEQWVFGAFSVALLVGSLAAPLSGRLADRIGAGRLMALGSFLAAAFLVAMSMSSGPLTFAVALTLTEVVSSAVLYATAFTAIVQAGGRKAQTSIVHLTLIAGFASSMFWPLTSWMHGFLSWREVYLVFAAMNLIVCVPVHLALSRLTTSAVKGSAPATPSGLPTAPAGNTNRLFLLMLFGFAIEGYVLSAILVHMVPLTQALGMGAAGLLVASLFGPSQVASRLINLVFGRELPQRWLAIIAASLIPLGLAILMMTTPSISGAAVFAIFFGLGSGLISIVSGTLPLELFGKEGYGGRIGWVTSAKQMTSAIAPIAMSLSLAGIGVGGSIWLTAVIGIAAAAAFFAIAVSVRRGRVLVTASVPGSEQVAR</sequence>
<feature type="transmembrane region" description="Helical" evidence="4">
    <location>
        <begin position="47"/>
        <end position="66"/>
    </location>
</feature>
<feature type="transmembrane region" description="Helical" evidence="4">
    <location>
        <begin position="78"/>
        <end position="96"/>
    </location>
</feature>
<name>A0A7X0DB33_9HYPH</name>
<protein>
    <submittedName>
        <fullName evidence="6">MFS family permease</fullName>
    </submittedName>
</protein>